<reference evidence="3" key="1">
    <citation type="journal article" date="2005" name="Nature">
        <title>The map-based sequence of the rice genome.</title>
        <authorList>
            <consortium name="International rice genome sequencing project (IRGSP)"/>
            <person name="Matsumoto T."/>
            <person name="Wu J."/>
            <person name="Kanamori H."/>
            <person name="Katayose Y."/>
            <person name="Fujisawa M."/>
            <person name="Namiki N."/>
            <person name="Mizuno H."/>
            <person name="Yamamoto K."/>
            <person name="Antonio B.A."/>
            <person name="Baba T."/>
            <person name="Sakata K."/>
            <person name="Nagamura Y."/>
            <person name="Aoki H."/>
            <person name="Arikawa K."/>
            <person name="Arita K."/>
            <person name="Bito T."/>
            <person name="Chiden Y."/>
            <person name="Fujitsuka N."/>
            <person name="Fukunaka R."/>
            <person name="Hamada M."/>
            <person name="Harada C."/>
            <person name="Hayashi A."/>
            <person name="Hijishita S."/>
            <person name="Honda M."/>
            <person name="Hosokawa S."/>
            <person name="Ichikawa Y."/>
            <person name="Idonuma A."/>
            <person name="Iijima M."/>
            <person name="Ikeda M."/>
            <person name="Ikeno M."/>
            <person name="Ito K."/>
            <person name="Ito S."/>
            <person name="Ito T."/>
            <person name="Ito Y."/>
            <person name="Ito Y."/>
            <person name="Iwabuchi A."/>
            <person name="Kamiya K."/>
            <person name="Karasawa W."/>
            <person name="Kurita K."/>
            <person name="Katagiri S."/>
            <person name="Kikuta A."/>
            <person name="Kobayashi H."/>
            <person name="Kobayashi N."/>
            <person name="Machita K."/>
            <person name="Maehara T."/>
            <person name="Masukawa M."/>
            <person name="Mizubayashi T."/>
            <person name="Mukai Y."/>
            <person name="Nagasaki H."/>
            <person name="Nagata Y."/>
            <person name="Naito S."/>
            <person name="Nakashima M."/>
            <person name="Nakama Y."/>
            <person name="Nakamichi Y."/>
            <person name="Nakamura M."/>
            <person name="Meguro A."/>
            <person name="Negishi M."/>
            <person name="Ohta I."/>
            <person name="Ohta T."/>
            <person name="Okamoto M."/>
            <person name="Ono N."/>
            <person name="Saji S."/>
            <person name="Sakaguchi M."/>
            <person name="Sakai K."/>
            <person name="Shibata M."/>
            <person name="Shimokawa T."/>
            <person name="Song J."/>
            <person name="Takazaki Y."/>
            <person name="Terasawa K."/>
            <person name="Tsugane M."/>
            <person name="Tsuji K."/>
            <person name="Ueda S."/>
            <person name="Waki K."/>
            <person name="Yamagata H."/>
            <person name="Yamamoto M."/>
            <person name="Yamamoto S."/>
            <person name="Yamane H."/>
            <person name="Yoshiki S."/>
            <person name="Yoshihara R."/>
            <person name="Yukawa K."/>
            <person name="Zhong H."/>
            <person name="Yano M."/>
            <person name="Yuan Q."/>
            <person name="Ouyang S."/>
            <person name="Liu J."/>
            <person name="Jones K.M."/>
            <person name="Gansberger K."/>
            <person name="Moffat K."/>
            <person name="Hill J."/>
            <person name="Bera J."/>
            <person name="Fadrosh D."/>
            <person name="Jin S."/>
            <person name="Johri S."/>
            <person name="Kim M."/>
            <person name="Overton L."/>
            <person name="Reardon M."/>
            <person name="Tsitrin T."/>
            <person name="Vuong H."/>
            <person name="Weaver B."/>
            <person name="Ciecko A."/>
            <person name="Tallon L."/>
            <person name="Jackson J."/>
            <person name="Pai G."/>
            <person name="Aken S.V."/>
            <person name="Utterback T."/>
            <person name="Reidmuller S."/>
            <person name="Feldblyum T."/>
            <person name="Hsiao J."/>
            <person name="Zismann V."/>
            <person name="Iobst S."/>
            <person name="de Vazeille A.R."/>
            <person name="Buell C.R."/>
            <person name="Ying K."/>
            <person name="Li Y."/>
            <person name="Lu T."/>
            <person name="Huang Y."/>
            <person name="Zhao Q."/>
            <person name="Feng Q."/>
            <person name="Zhang L."/>
            <person name="Zhu J."/>
            <person name="Weng Q."/>
            <person name="Mu J."/>
            <person name="Lu Y."/>
            <person name="Fan D."/>
            <person name="Liu Y."/>
            <person name="Guan J."/>
            <person name="Zhang Y."/>
            <person name="Yu S."/>
            <person name="Liu X."/>
            <person name="Zhang Y."/>
            <person name="Hong G."/>
            <person name="Han B."/>
            <person name="Choisne N."/>
            <person name="Demange N."/>
            <person name="Orjeda G."/>
            <person name="Samain S."/>
            <person name="Cattolico L."/>
            <person name="Pelletier E."/>
            <person name="Couloux A."/>
            <person name="Segurens B."/>
            <person name="Wincker P."/>
            <person name="D'Hont A."/>
            <person name="Scarpelli C."/>
            <person name="Weissenbach J."/>
            <person name="Salanoubat M."/>
            <person name="Quetier F."/>
            <person name="Yu Y."/>
            <person name="Kim H.R."/>
            <person name="Rambo T."/>
            <person name="Currie J."/>
            <person name="Collura K."/>
            <person name="Luo M."/>
            <person name="Yang T."/>
            <person name="Ammiraju J.S.S."/>
            <person name="Engler F."/>
            <person name="Soderlund C."/>
            <person name="Wing R.A."/>
            <person name="Palmer L.E."/>
            <person name="de la Bastide M."/>
            <person name="Spiegel L."/>
            <person name="Nascimento L."/>
            <person name="Zutavern T."/>
            <person name="O'Shaughnessy A."/>
            <person name="Dike S."/>
            <person name="Dedhia N."/>
            <person name="Preston R."/>
            <person name="Balija V."/>
            <person name="McCombie W.R."/>
            <person name="Chow T."/>
            <person name="Chen H."/>
            <person name="Chung M."/>
            <person name="Chen C."/>
            <person name="Shaw J."/>
            <person name="Wu H."/>
            <person name="Hsiao K."/>
            <person name="Chao Y."/>
            <person name="Chu M."/>
            <person name="Cheng C."/>
            <person name="Hour A."/>
            <person name="Lee P."/>
            <person name="Lin S."/>
            <person name="Lin Y."/>
            <person name="Liou J."/>
            <person name="Liu S."/>
            <person name="Hsing Y."/>
            <person name="Raghuvanshi S."/>
            <person name="Mohanty A."/>
            <person name="Bharti A.K."/>
            <person name="Gaur A."/>
            <person name="Gupta V."/>
            <person name="Kumar D."/>
            <person name="Ravi V."/>
            <person name="Vij S."/>
            <person name="Kapur A."/>
            <person name="Khurana P."/>
            <person name="Khurana P."/>
            <person name="Khurana J.P."/>
            <person name="Tyagi A.K."/>
            <person name="Gaikwad K."/>
            <person name="Singh A."/>
            <person name="Dalal V."/>
            <person name="Srivastava S."/>
            <person name="Dixit A."/>
            <person name="Pal A.K."/>
            <person name="Ghazi I.A."/>
            <person name="Yadav M."/>
            <person name="Pandit A."/>
            <person name="Bhargava A."/>
            <person name="Sureshbabu K."/>
            <person name="Batra K."/>
            <person name="Sharma T.R."/>
            <person name="Mohapatra T."/>
            <person name="Singh N.K."/>
            <person name="Messing J."/>
            <person name="Nelson A.B."/>
            <person name="Fuks G."/>
            <person name="Kavchok S."/>
            <person name="Keizer G."/>
            <person name="Linton E."/>
            <person name="Llaca V."/>
            <person name="Song R."/>
            <person name="Tanyolac B."/>
            <person name="Young S."/>
            <person name="Ho-Il K."/>
            <person name="Hahn J.H."/>
            <person name="Sangsakoo G."/>
            <person name="Vanavichit A."/>
            <person name="de Mattos Luiz.A.T."/>
            <person name="Zimmer P.D."/>
            <person name="Malone G."/>
            <person name="Dellagostin O."/>
            <person name="de Oliveira A.C."/>
            <person name="Bevan M."/>
            <person name="Bancroft I."/>
            <person name="Minx P."/>
            <person name="Cordum H."/>
            <person name="Wilson R."/>
            <person name="Cheng Z."/>
            <person name="Jin W."/>
            <person name="Jiang J."/>
            <person name="Leong S.A."/>
            <person name="Iwama H."/>
            <person name="Gojobori T."/>
            <person name="Itoh T."/>
            <person name="Niimura Y."/>
            <person name="Fujii Y."/>
            <person name="Habara T."/>
            <person name="Sakai H."/>
            <person name="Sato Y."/>
            <person name="Wilson G."/>
            <person name="Kumar K."/>
            <person name="McCouch S."/>
            <person name="Juretic N."/>
            <person name="Hoen D."/>
            <person name="Wright S."/>
            <person name="Bruskiewich R."/>
            <person name="Bureau T."/>
            <person name="Miyao A."/>
            <person name="Hirochika H."/>
            <person name="Nishikawa T."/>
            <person name="Kadowaki K."/>
            <person name="Sugiura M."/>
            <person name="Burr B."/>
            <person name="Sasaki T."/>
        </authorList>
    </citation>
    <scope>NUCLEOTIDE SEQUENCE [LARGE SCALE GENOMIC DNA]</scope>
    <source>
        <strain evidence="3">cv. Nipponbare</strain>
    </source>
</reference>
<dbReference type="Gramene" id="Os01t0949140-00">
    <property type="protein sequence ID" value="Os01t0949140-00"/>
    <property type="gene ID" value="Os01g0949140"/>
</dbReference>
<proteinExistence type="predicted"/>
<reference evidence="2 3" key="2">
    <citation type="journal article" date="2013" name="Plant Cell Physiol.">
        <title>Rice Annotation Project Database (RAP-DB): an integrative and interactive database for rice genomics.</title>
        <authorList>
            <person name="Sakai H."/>
            <person name="Lee S.S."/>
            <person name="Tanaka T."/>
            <person name="Numa H."/>
            <person name="Kim J."/>
            <person name="Kawahara Y."/>
            <person name="Wakimoto H."/>
            <person name="Yang C.C."/>
            <person name="Iwamoto M."/>
            <person name="Abe T."/>
            <person name="Yamada Y."/>
            <person name="Muto A."/>
            <person name="Inokuchi H."/>
            <person name="Ikemura T."/>
            <person name="Matsumoto T."/>
            <person name="Sasaki T."/>
            <person name="Itoh T."/>
        </authorList>
    </citation>
    <scope>NUCLEOTIDE SEQUENCE [LARGE SCALE GENOMIC DNA]</scope>
    <source>
        <strain evidence="3">cv. Nipponbare</strain>
    </source>
</reference>
<evidence type="ECO:0000313" key="2">
    <source>
        <dbReference type="EMBL" id="BAS76222.1"/>
    </source>
</evidence>
<keyword evidence="3" id="KW-1185">Reference proteome</keyword>
<sequence>MVLLLQVRRGNLCQVILEYYGNPENGKSRGGPARAPRRRRTGRRATAAAARARRRCRRGARRWRRAAGTRW</sequence>
<evidence type="ECO:0000313" key="3">
    <source>
        <dbReference type="Proteomes" id="UP000059680"/>
    </source>
</evidence>
<reference evidence="2 3" key="3">
    <citation type="journal article" date="2013" name="Rice">
        <title>Improvement of the Oryza sativa Nipponbare reference genome using next generation sequence and optical map data.</title>
        <authorList>
            <person name="Kawahara Y."/>
            <person name="de la Bastide M."/>
            <person name="Hamilton J.P."/>
            <person name="Kanamori H."/>
            <person name="McCombie W.R."/>
            <person name="Ouyang S."/>
            <person name="Schwartz D.C."/>
            <person name="Tanaka T."/>
            <person name="Wu J."/>
            <person name="Zhou S."/>
            <person name="Childs K.L."/>
            <person name="Davidson R.M."/>
            <person name="Lin H."/>
            <person name="Quesada-Ocampo L."/>
            <person name="Vaillancourt B."/>
            <person name="Sakai H."/>
            <person name="Lee S.S."/>
            <person name="Kim J."/>
            <person name="Numa H."/>
            <person name="Itoh T."/>
            <person name="Buell C.R."/>
            <person name="Matsumoto T."/>
        </authorList>
    </citation>
    <scope>NUCLEOTIDE SEQUENCE [LARGE SCALE GENOMIC DNA]</scope>
    <source>
        <strain evidence="3">cv. Nipponbare</strain>
    </source>
</reference>
<accession>A0A0P0VCU8</accession>
<feature type="region of interest" description="Disordered" evidence="1">
    <location>
        <begin position="24"/>
        <end position="71"/>
    </location>
</feature>
<feature type="compositionally biased region" description="Basic residues" evidence="1">
    <location>
        <begin position="51"/>
        <end position="71"/>
    </location>
</feature>
<dbReference type="AlphaFoldDB" id="A0A0P0VCU8"/>
<dbReference type="EMBL" id="AP014957">
    <property type="protein sequence ID" value="BAS76222.1"/>
    <property type="molecule type" value="Genomic_DNA"/>
</dbReference>
<gene>
    <name evidence="2" type="ordered locus">Os01g0949140</name>
    <name evidence="2" type="ORF">OSNPB_010949140</name>
</gene>
<evidence type="ECO:0000256" key="1">
    <source>
        <dbReference type="SAM" id="MobiDB-lite"/>
    </source>
</evidence>
<protein>
    <submittedName>
        <fullName evidence="2">Os01g0949140 protein</fullName>
    </submittedName>
</protein>
<dbReference type="PaxDb" id="39947-A0A0P0VCU8"/>
<dbReference type="Proteomes" id="UP000059680">
    <property type="component" value="Chromosome 1"/>
</dbReference>
<organism evidence="2 3">
    <name type="scientific">Oryza sativa subsp. japonica</name>
    <name type="common">Rice</name>
    <dbReference type="NCBI Taxonomy" id="39947"/>
    <lineage>
        <taxon>Eukaryota</taxon>
        <taxon>Viridiplantae</taxon>
        <taxon>Streptophyta</taxon>
        <taxon>Embryophyta</taxon>
        <taxon>Tracheophyta</taxon>
        <taxon>Spermatophyta</taxon>
        <taxon>Magnoliopsida</taxon>
        <taxon>Liliopsida</taxon>
        <taxon>Poales</taxon>
        <taxon>Poaceae</taxon>
        <taxon>BOP clade</taxon>
        <taxon>Oryzoideae</taxon>
        <taxon>Oryzeae</taxon>
        <taxon>Oryzinae</taxon>
        <taxon>Oryza</taxon>
        <taxon>Oryza sativa</taxon>
    </lineage>
</organism>
<dbReference type="InParanoid" id="A0A0P0VCU8"/>
<name>A0A0P0VCU8_ORYSJ</name>
<feature type="non-terminal residue" evidence="2">
    <location>
        <position position="71"/>
    </location>
</feature>